<organism evidence="3">
    <name type="scientific">uncultured Thermomicrobiales bacterium</name>
    <dbReference type="NCBI Taxonomy" id="1645740"/>
    <lineage>
        <taxon>Bacteria</taxon>
        <taxon>Pseudomonadati</taxon>
        <taxon>Thermomicrobiota</taxon>
        <taxon>Thermomicrobia</taxon>
        <taxon>Thermomicrobiales</taxon>
        <taxon>environmental samples</taxon>
    </lineage>
</organism>
<dbReference type="InterPro" id="IPR020904">
    <property type="entry name" value="Sc_DH/Rdtase_CS"/>
</dbReference>
<proteinExistence type="inferred from homology"/>
<dbReference type="EMBL" id="CADCWF010000025">
    <property type="protein sequence ID" value="CAA9538281.1"/>
    <property type="molecule type" value="Genomic_DNA"/>
</dbReference>
<reference evidence="3" key="1">
    <citation type="submission" date="2020-02" db="EMBL/GenBank/DDBJ databases">
        <authorList>
            <person name="Meier V. D."/>
        </authorList>
    </citation>
    <scope>NUCLEOTIDE SEQUENCE</scope>
    <source>
        <strain evidence="3">AVDCRST_MAG59</strain>
    </source>
</reference>
<protein>
    <submittedName>
        <fullName evidence="3">3-oxoacyl-[acyl-carrier protein] reductase</fullName>
        <ecNumber evidence="3">1.1.1.100</ecNumber>
    </submittedName>
</protein>
<comment type="similarity">
    <text evidence="1">Belongs to the short-chain dehydrogenases/reductases (SDR) family.</text>
</comment>
<accession>A0A6J4U4M1</accession>
<dbReference type="AlphaFoldDB" id="A0A6J4U4M1"/>
<dbReference type="FunFam" id="3.40.50.720:FF:000084">
    <property type="entry name" value="Short-chain dehydrogenase reductase"/>
    <property type="match status" value="1"/>
</dbReference>
<dbReference type="PRINTS" id="PR00080">
    <property type="entry name" value="SDRFAMILY"/>
</dbReference>
<dbReference type="PANTHER" id="PTHR42760">
    <property type="entry name" value="SHORT-CHAIN DEHYDROGENASES/REDUCTASES FAMILY MEMBER"/>
    <property type="match status" value="1"/>
</dbReference>
<dbReference type="InterPro" id="IPR002347">
    <property type="entry name" value="SDR_fam"/>
</dbReference>
<dbReference type="InterPro" id="IPR036291">
    <property type="entry name" value="NAD(P)-bd_dom_sf"/>
</dbReference>
<evidence type="ECO:0000313" key="3">
    <source>
        <dbReference type="EMBL" id="CAA9538281.1"/>
    </source>
</evidence>
<evidence type="ECO:0000256" key="2">
    <source>
        <dbReference type="ARBA" id="ARBA00023002"/>
    </source>
</evidence>
<sequence>MERRSVRRFESALALVTGGANGLGLGVARRFVAEGAVVWVADIDPAVEQIATDIGAAAGVPCDVSDAAAVDGVVADLVARHDRLDVCVANAGIGGGAAIVDLSEALYREILAVNLDGVFFTCRAAARVMIRQGSGAIVTVGSVFGRDTPGGAGVYGAAKAGVVAMTQALARELGPAGVRANCVSPGHMATDLYWRAIDRRAARAGASPEQVRADELAEVPLGRFGTGDDVAGLVAFLASADAAYLTGQTINIDGGLQPR</sequence>
<gene>
    <name evidence="3" type="ORF">AVDCRST_MAG59-553</name>
</gene>
<dbReference type="PANTHER" id="PTHR42760:SF133">
    <property type="entry name" value="3-OXOACYL-[ACYL-CARRIER-PROTEIN] REDUCTASE"/>
    <property type="match status" value="1"/>
</dbReference>
<dbReference type="Gene3D" id="3.40.50.720">
    <property type="entry name" value="NAD(P)-binding Rossmann-like Domain"/>
    <property type="match status" value="1"/>
</dbReference>
<dbReference type="EC" id="1.1.1.100" evidence="3"/>
<keyword evidence="2 3" id="KW-0560">Oxidoreductase</keyword>
<dbReference type="PROSITE" id="PS00061">
    <property type="entry name" value="ADH_SHORT"/>
    <property type="match status" value="1"/>
</dbReference>
<evidence type="ECO:0000256" key="1">
    <source>
        <dbReference type="ARBA" id="ARBA00006484"/>
    </source>
</evidence>
<dbReference type="Pfam" id="PF13561">
    <property type="entry name" value="adh_short_C2"/>
    <property type="match status" value="1"/>
</dbReference>
<dbReference type="PRINTS" id="PR00081">
    <property type="entry name" value="GDHRDH"/>
</dbReference>
<dbReference type="SUPFAM" id="SSF51735">
    <property type="entry name" value="NAD(P)-binding Rossmann-fold domains"/>
    <property type="match status" value="1"/>
</dbReference>
<dbReference type="GO" id="GO:0004316">
    <property type="term" value="F:3-oxoacyl-[acyl-carrier-protein] reductase (NADPH) activity"/>
    <property type="evidence" value="ECO:0007669"/>
    <property type="project" value="UniProtKB-EC"/>
</dbReference>
<name>A0A6J4U4M1_9BACT</name>